<feature type="chain" id="PRO_5045806665" evidence="1">
    <location>
        <begin position="25"/>
        <end position="110"/>
    </location>
</feature>
<evidence type="ECO:0000256" key="1">
    <source>
        <dbReference type="SAM" id="SignalP"/>
    </source>
</evidence>
<dbReference type="Proteomes" id="UP001477278">
    <property type="component" value="Unassembled WGS sequence"/>
</dbReference>
<gene>
    <name evidence="2" type="ORF">ABHN84_09120</name>
</gene>
<dbReference type="RefSeq" id="WP_182698761.1">
    <property type="nucleotide sequence ID" value="NZ_JAACRJ010000019.1"/>
</dbReference>
<protein>
    <submittedName>
        <fullName evidence="2">YdbL family protein</fullName>
    </submittedName>
</protein>
<proteinExistence type="predicted"/>
<sequence length="110" mass="12111">MKSTFTFATALCLTSLLWSASAWSMTLQEAKAARIVGEQPNGYLGLIIDTPEAKQLVLSVNAKRKYYYQSIAKRHSVSIDEVATLAAQKAIEAAEPGHMIQTPQGQWLKK</sequence>
<dbReference type="InterPro" id="IPR008309">
    <property type="entry name" value="YdbL"/>
</dbReference>
<dbReference type="PIRSF" id="PIRSF025560">
    <property type="entry name" value="UCP025560"/>
    <property type="match status" value="1"/>
</dbReference>
<keyword evidence="3" id="KW-1185">Reference proteome</keyword>
<reference evidence="2 3" key="1">
    <citation type="submission" date="2024-05" db="EMBL/GenBank/DDBJ databases">
        <title>Genome sequencing of Marine Estuary Bacteria, Shewanella vesiculosa and S. baltica, and Pseudomonas syringae.</title>
        <authorList>
            <person name="Gurung A."/>
            <person name="Maclea K.S."/>
        </authorList>
    </citation>
    <scope>NUCLEOTIDE SEQUENCE [LARGE SCALE GENOMIC DNA]</scope>
    <source>
        <strain evidence="2 3">1A</strain>
    </source>
</reference>
<dbReference type="Pfam" id="PF07027">
    <property type="entry name" value="DUF1318"/>
    <property type="match status" value="1"/>
</dbReference>
<accession>A0ABV0FNP5</accession>
<comment type="caution">
    <text evidence="2">The sequence shown here is derived from an EMBL/GenBank/DDBJ whole genome shotgun (WGS) entry which is preliminary data.</text>
</comment>
<evidence type="ECO:0000313" key="2">
    <source>
        <dbReference type="EMBL" id="MEO3682450.1"/>
    </source>
</evidence>
<dbReference type="GeneID" id="90571669"/>
<feature type="signal peptide" evidence="1">
    <location>
        <begin position="1"/>
        <end position="24"/>
    </location>
</feature>
<name>A0ABV0FNP5_9GAMM</name>
<organism evidence="2 3">
    <name type="scientific">Shewanella vesiculosa</name>
    <dbReference type="NCBI Taxonomy" id="518738"/>
    <lineage>
        <taxon>Bacteria</taxon>
        <taxon>Pseudomonadati</taxon>
        <taxon>Pseudomonadota</taxon>
        <taxon>Gammaproteobacteria</taxon>
        <taxon>Alteromonadales</taxon>
        <taxon>Shewanellaceae</taxon>
        <taxon>Shewanella</taxon>
    </lineage>
</organism>
<dbReference type="EMBL" id="JBDPZN010000002">
    <property type="protein sequence ID" value="MEO3682450.1"/>
    <property type="molecule type" value="Genomic_DNA"/>
</dbReference>
<keyword evidence="1" id="KW-0732">Signal</keyword>
<evidence type="ECO:0000313" key="3">
    <source>
        <dbReference type="Proteomes" id="UP001477278"/>
    </source>
</evidence>